<dbReference type="AlphaFoldDB" id="A0A444MUI0"/>
<accession>A0A444MUI0</accession>
<dbReference type="RefSeq" id="WP_128531763.1">
    <property type="nucleotide sequence ID" value="NZ_SBIW01000001.1"/>
</dbReference>
<name>A0A444MUI0_9SPHI</name>
<proteinExistence type="predicted"/>
<keyword evidence="2" id="KW-1185">Reference proteome</keyword>
<dbReference type="Proteomes" id="UP000286701">
    <property type="component" value="Unassembled WGS sequence"/>
</dbReference>
<evidence type="ECO:0000313" key="2">
    <source>
        <dbReference type="Proteomes" id="UP000286701"/>
    </source>
</evidence>
<protein>
    <submittedName>
        <fullName evidence="1">Uncharacterized protein</fullName>
    </submittedName>
</protein>
<dbReference type="EMBL" id="SBIW01000001">
    <property type="protein sequence ID" value="RWY57257.1"/>
    <property type="molecule type" value="Genomic_DNA"/>
</dbReference>
<reference evidence="1 2" key="1">
    <citation type="submission" date="2019-01" db="EMBL/GenBank/DDBJ databases">
        <title>Mucilaginibacter antarcticum sp. nov., isolated from antarctic soil.</title>
        <authorList>
            <person name="Yan Y.-Q."/>
            <person name="Du Z.-J."/>
        </authorList>
    </citation>
    <scope>NUCLEOTIDE SEQUENCE [LARGE SCALE GENOMIC DNA]</scope>
    <source>
        <strain evidence="1 2">F01003</strain>
    </source>
</reference>
<dbReference type="OrthoDB" id="656959at2"/>
<evidence type="ECO:0000313" key="1">
    <source>
        <dbReference type="EMBL" id="RWY57257.1"/>
    </source>
</evidence>
<comment type="caution">
    <text evidence="1">The sequence shown here is derived from an EMBL/GenBank/DDBJ whole genome shotgun (WGS) entry which is preliminary data.</text>
</comment>
<sequence>MKVKSCGERLLAFLFYIVGDMSLMRKTVLIIALGLISGFAFGQKKPPVPPPEPPLSREAQQEKLRFKCLHTDKYTAAERRSFFPFATASKIMLISFDAYRLPDPIYSDDGKLMPVDDTDPMPLVTPIAPNRFVLNYRKVKEQKTLNAADIDRLTDILYNVGYTPVKGLTYEPELFGGCYNPRNAIVFLDAKGNVTQYIELCFHCQGHSYSSSKTKHIEYCEQKYDLLNTFFSSKNIQFGTL</sequence>
<gene>
    <name evidence="1" type="ORF">EPL05_01620</name>
</gene>
<organism evidence="1 2">
    <name type="scientific">Mucilaginibacter gilvus</name>
    <dbReference type="NCBI Taxonomy" id="2305909"/>
    <lineage>
        <taxon>Bacteria</taxon>
        <taxon>Pseudomonadati</taxon>
        <taxon>Bacteroidota</taxon>
        <taxon>Sphingobacteriia</taxon>
        <taxon>Sphingobacteriales</taxon>
        <taxon>Sphingobacteriaceae</taxon>
        <taxon>Mucilaginibacter</taxon>
    </lineage>
</organism>